<keyword evidence="3" id="KW-1185">Reference proteome</keyword>
<organism evidence="2 3">
    <name type="scientific">Prosthecobacter vanneervenii</name>
    <dbReference type="NCBI Taxonomy" id="48466"/>
    <lineage>
        <taxon>Bacteria</taxon>
        <taxon>Pseudomonadati</taxon>
        <taxon>Verrucomicrobiota</taxon>
        <taxon>Verrucomicrobiia</taxon>
        <taxon>Verrucomicrobiales</taxon>
        <taxon>Verrucomicrobiaceae</taxon>
        <taxon>Prosthecobacter</taxon>
    </lineage>
</organism>
<name>A0A7W7YEX4_9BACT</name>
<comment type="caution">
    <text evidence="2">The sequence shown here is derived from an EMBL/GenBank/DDBJ whole genome shotgun (WGS) entry which is preliminary data.</text>
</comment>
<accession>A0A7W7YEX4</accession>
<dbReference type="Proteomes" id="UP000590740">
    <property type="component" value="Unassembled WGS sequence"/>
</dbReference>
<proteinExistence type="predicted"/>
<reference evidence="2 3" key="1">
    <citation type="submission" date="2020-08" db="EMBL/GenBank/DDBJ databases">
        <title>Genomic Encyclopedia of Type Strains, Phase IV (KMG-IV): sequencing the most valuable type-strain genomes for metagenomic binning, comparative biology and taxonomic classification.</title>
        <authorList>
            <person name="Goeker M."/>
        </authorList>
    </citation>
    <scope>NUCLEOTIDE SEQUENCE [LARGE SCALE GENOMIC DNA]</scope>
    <source>
        <strain evidence="2 3">DSM 12252</strain>
    </source>
</reference>
<gene>
    <name evidence="2" type="ORF">HNQ65_004544</name>
</gene>
<feature type="transmembrane region" description="Helical" evidence="1">
    <location>
        <begin position="6"/>
        <end position="27"/>
    </location>
</feature>
<keyword evidence="1" id="KW-0472">Membrane</keyword>
<evidence type="ECO:0000256" key="1">
    <source>
        <dbReference type="SAM" id="Phobius"/>
    </source>
</evidence>
<evidence type="ECO:0000313" key="3">
    <source>
        <dbReference type="Proteomes" id="UP000590740"/>
    </source>
</evidence>
<keyword evidence="1" id="KW-1133">Transmembrane helix</keyword>
<keyword evidence="1" id="KW-0812">Transmembrane</keyword>
<sequence>MPLQRFWLQIAAFLVLVWAGVGVVMWVTEDSVFSPEKTLALMAEAPWLEDENLSESKRKAYLDKVIASVLKLDFSQRNQMREDGLETMERFTKSLTDEEKGEYVGRTVEENFKAVMKGLEKLPAEDRRRIIGGIQREMKKKAAKNPEMQMLLDQDPASFEKNFTKDMGLFFKEAPLSMKLEMAPMLEGMQGRMQGMRIR</sequence>
<dbReference type="EMBL" id="JACHIG010000012">
    <property type="protein sequence ID" value="MBB5034936.1"/>
    <property type="molecule type" value="Genomic_DNA"/>
</dbReference>
<evidence type="ECO:0000313" key="2">
    <source>
        <dbReference type="EMBL" id="MBB5034936.1"/>
    </source>
</evidence>
<protein>
    <submittedName>
        <fullName evidence="2">Uncharacterized protein</fullName>
    </submittedName>
</protein>
<dbReference type="AlphaFoldDB" id="A0A7W7YEX4"/>
<dbReference type="RefSeq" id="WP_184343220.1">
    <property type="nucleotide sequence ID" value="NZ_JACHIG010000012.1"/>
</dbReference>